<dbReference type="InterPro" id="IPR015314">
    <property type="entry name" value="Restrct_endonuc_II_EcoRV"/>
</dbReference>
<keyword evidence="3" id="KW-0378">Hydrolase</keyword>
<evidence type="ECO:0000256" key="1">
    <source>
        <dbReference type="ARBA" id="ARBA00022722"/>
    </source>
</evidence>
<proteinExistence type="predicted"/>
<evidence type="ECO:0000256" key="3">
    <source>
        <dbReference type="ARBA" id="ARBA00022801"/>
    </source>
</evidence>
<sequence>MNKEQILVALQKEVKEYNNIVATEKGDWIVKGFIDIHQKIYTISVDTKVVSKVLELLLIPAFENFAQKNNLLLELPPQQNFYPDITLISKDSGEKFAIDIKSTFKDSDNRIKSMTLGAFTGYFRNRESTKNTLYPYGSYSGHFVLGVIYSQNKVNLNEKTVYSINELDKIESVIRDFYFFVQPKYKIASASPGSGNTKNIGSTNNISALINGQGVFSELGEDIYNDYWMYYLTNDMAKALDIPRPYINLKTYLAYKKRGIDVLSKHEEEIKQLNEEEEASGEIDKIIEDED</sequence>
<keyword evidence="6" id="KW-1185">Reference proteome</keyword>
<protein>
    <submittedName>
        <fullName evidence="5">Restriction endonuclease</fullName>
    </submittedName>
</protein>
<dbReference type="InterPro" id="IPR037057">
    <property type="entry name" value="DNA_rep_MutH/T2_RE_sf"/>
</dbReference>
<name>A0A6L9L596_9BACT</name>
<comment type="caution">
    <text evidence="5">The sequence shown here is derived from an EMBL/GenBank/DDBJ whole genome shotgun (WGS) entry which is preliminary data.</text>
</comment>
<accession>A0A6L9L596</accession>
<dbReference type="SUPFAM" id="SSF52980">
    <property type="entry name" value="Restriction endonuclease-like"/>
    <property type="match status" value="1"/>
</dbReference>
<keyword evidence="4" id="KW-0175">Coiled coil</keyword>
<reference evidence="5 6" key="1">
    <citation type="submission" date="2020-02" db="EMBL/GenBank/DDBJ databases">
        <title>Draft genome sequence of two Spirosoma agri KCTC 52727 and Spirosoma terrae KCTC 52035.</title>
        <authorList>
            <person name="Rojas J."/>
            <person name="Ambika Manirajan B."/>
            <person name="Suarez C."/>
            <person name="Ratering S."/>
            <person name="Schnell S."/>
        </authorList>
    </citation>
    <scope>NUCLEOTIDE SEQUENCE [LARGE SCALE GENOMIC DNA]</scope>
    <source>
        <strain evidence="5 6">KCTC 52035</strain>
    </source>
</reference>
<dbReference type="AlphaFoldDB" id="A0A6L9L596"/>
<evidence type="ECO:0000313" key="5">
    <source>
        <dbReference type="EMBL" id="NDU95795.1"/>
    </source>
</evidence>
<dbReference type="InterPro" id="IPR011335">
    <property type="entry name" value="Restrct_endonuc-II-like"/>
</dbReference>
<feature type="coiled-coil region" evidence="4">
    <location>
        <begin position="256"/>
        <end position="283"/>
    </location>
</feature>
<dbReference type="GO" id="GO:0016787">
    <property type="term" value="F:hydrolase activity"/>
    <property type="evidence" value="ECO:0007669"/>
    <property type="project" value="UniProtKB-KW"/>
</dbReference>
<keyword evidence="2 5" id="KW-0255">Endonuclease</keyword>
<dbReference type="Gene3D" id="3.40.600.10">
    <property type="entry name" value="DNA mismatch repair MutH/Restriction endonuclease, type II"/>
    <property type="match status" value="1"/>
</dbReference>
<organism evidence="5 6">
    <name type="scientific">Spirosoma terrae</name>
    <dbReference type="NCBI Taxonomy" id="1968276"/>
    <lineage>
        <taxon>Bacteria</taxon>
        <taxon>Pseudomonadati</taxon>
        <taxon>Bacteroidota</taxon>
        <taxon>Cytophagia</taxon>
        <taxon>Cytophagales</taxon>
        <taxon>Cytophagaceae</taxon>
        <taxon>Spirosoma</taxon>
    </lineage>
</organism>
<dbReference type="Proteomes" id="UP000474175">
    <property type="component" value="Unassembled WGS sequence"/>
</dbReference>
<dbReference type="EMBL" id="JAAFZH010000004">
    <property type="protein sequence ID" value="NDU95795.1"/>
    <property type="molecule type" value="Genomic_DNA"/>
</dbReference>
<dbReference type="GO" id="GO:0003677">
    <property type="term" value="F:DNA binding"/>
    <property type="evidence" value="ECO:0007669"/>
    <property type="project" value="InterPro"/>
</dbReference>
<dbReference type="Pfam" id="PF09233">
    <property type="entry name" value="Endonuc-EcoRV"/>
    <property type="match status" value="1"/>
</dbReference>
<dbReference type="GO" id="GO:0004519">
    <property type="term" value="F:endonuclease activity"/>
    <property type="evidence" value="ECO:0007669"/>
    <property type="project" value="UniProtKB-KW"/>
</dbReference>
<keyword evidence="1" id="KW-0540">Nuclease</keyword>
<gene>
    <name evidence="5" type="ORF">GK108_13005</name>
</gene>
<evidence type="ECO:0000313" key="6">
    <source>
        <dbReference type="Proteomes" id="UP000474175"/>
    </source>
</evidence>
<dbReference type="RefSeq" id="WP_163948497.1">
    <property type="nucleotide sequence ID" value="NZ_JAAFZH010000004.1"/>
</dbReference>
<evidence type="ECO:0000256" key="4">
    <source>
        <dbReference type="SAM" id="Coils"/>
    </source>
</evidence>
<dbReference type="CDD" id="cd22323">
    <property type="entry name" value="EcoRV-like"/>
    <property type="match status" value="1"/>
</dbReference>
<evidence type="ECO:0000256" key="2">
    <source>
        <dbReference type="ARBA" id="ARBA00022759"/>
    </source>
</evidence>